<dbReference type="InterPro" id="IPR002893">
    <property type="entry name" value="Znf_MYND"/>
</dbReference>
<dbReference type="Pfam" id="PF01753">
    <property type="entry name" value="zf-MYND"/>
    <property type="match status" value="1"/>
</dbReference>
<evidence type="ECO:0000259" key="5">
    <source>
        <dbReference type="PROSITE" id="PS50865"/>
    </source>
</evidence>
<reference evidence="7 9" key="2">
    <citation type="submission" date="2023-09" db="EMBL/GenBank/DDBJ databases">
        <title>Complete-Gapless Cercospora beticola genome.</title>
        <authorList>
            <person name="Wyatt N.A."/>
            <person name="Spanner R.E."/>
            <person name="Bolton M.D."/>
        </authorList>
    </citation>
    <scope>NUCLEOTIDE SEQUENCE [LARGE SCALE GENOMIC DNA]</scope>
    <source>
        <strain evidence="7">Cb09-40</strain>
    </source>
</reference>
<gene>
    <name evidence="6" type="ORF">CB0940_07825</name>
    <name evidence="7" type="ORF">RHO25_008438</name>
</gene>
<name>A0A2G5H9H0_CERBT</name>
<keyword evidence="1" id="KW-0479">Metal-binding</keyword>
<reference evidence="6 8" key="1">
    <citation type="submission" date="2015-10" db="EMBL/GenBank/DDBJ databases">
        <title>The cercosporin biosynthetic gene cluster was horizontally transferred to several fungal lineages and shown to be expanded in Cercospora beticola based on microsynteny with recipient genomes.</title>
        <authorList>
            <person name="De Jonge R."/>
            <person name="Ebert M.K."/>
            <person name="Suttle J.C."/>
            <person name="Jurick Ii W.M."/>
            <person name="Secor G.A."/>
            <person name="Thomma B.P."/>
            <person name="Van De Peer Y."/>
            <person name="Bolton M.D."/>
        </authorList>
    </citation>
    <scope>NUCLEOTIDE SEQUENCE [LARGE SCALE GENOMIC DNA]</scope>
    <source>
        <strain evidence="6 8">09-40</strain>
    </source>
</reference>
<evidence type="ECO:0000313" key="8">
    <source>
        <dbReference type="Proteomes" id="UP000230605"/>
    </source>
</evidence>
<evidence type="ECO:0000256" key="2">
    <source>
        <dbReference type="ARBA" id="ARBA00022771"/>
    </source>
</evidence>
<dbReference type="GO" id="GO:0008270">
    <property type="term" value="F:zinc ion binding"/>
    <property type="evidence" value="ECO:0007669"/>
    <property type="project" value="UniProtKB-KW"/>
</dbReference>
<dbReference type="EMBL" id="CP134188">
    <property type="protein sequence ID" value="WPB03794.1"/>
    <property type="molecule type" value="Genomic_DNA"/>
</dbReference>
<proteinExistence type="predicted"/>
<dbReference type="Gene3D" id="6.10.140.2220">
    <property type="match status" value="1"/>
</dbReference>
<dbReference type="EMBL" id="LKMD01000108">
    <property type="protein sequence ID" value="PIA89177.1"/>
    <property type="molecule type" value="Genomic_DNA"/>
</dbReference>
<dbReference type="Proteomes" id="UP000230605">
    <property type="component" value="Chromosome 5"/>
</dbReference>
<keyword evidence="2 4" id="KW-0863">Zinc-finger</keyword>
<accession>A0A2G5H9H0</accession>
<evidence type="ECO:0000313" key="7">
    <source>
        <dbReference type="EMBL" id="WPB03794.1"/>
    </source>
</evidence>
<dbReference type="Proteomes" id="UP001302367">
    <property type="component" value="Chromosome 5"/>
</dbReference>
<dbReference type="OrthoDB" id="432970at2759"/>
<evidence type="ECO:0000256" key="1">
    <source>
        <dbReference type="ARBA" id="ARBA00022723"/>
    </source>
</evidence>
<sequence>MDMTARYTIMMSVWAHAARDSDNPSYVLMPESITTRPGGADLTWKEVPFLSRLGVKGMIYATPTEEHHCFYGIEGLHENTTLRLLSTDCDPDSPTFNTSIKMARPVQFQWLGEQDTLPKKFQLEPMELFIEEHLAAIMRHVSDPERRKHEYKQLNPKAFKMFFKRYTAKQVALYPGKGWETNVCPAVVEVEHCEGCGVERTGYEEEEAEHSGQPIFQKCGRCKKVLYCDKACQSSDRKAHKPFCKRSR</sequence>
<dbReference type="AlphaFoldDB" id="A0A2G5H9H0"/>
<keyword evidence="9" id="KW-1185">Reference proteome</keyword>
<evidence type="ECO:0000313" key="9">
    <source>
        <dbReference type="Proteomes" id="UP001302367"/>
    </source>
</evidence>
<keyword evidence="3" id="KW-0862">Zinc</keyword>
<evidence type="ECO:0000256" key="3">
    <source>
        <dbReference type="ARBA" id="ARBA00022833"/>
    </source>
</evidence>
<evidence type="ECO:0000256" key="4">
    <source>
        <dbReference type="PROSITE-ProRule" id="PRU00134"/>
    </source>
</evidence>
<dbReference type="PROSITE" id="PS50865">
    <property type="entry name" value="ZF_MYND_2"/>
    <property type="match status" value="1"/>
</dbReference>
<dbReference type="SUPFAM" id="SSF144232">
    <property type="entry name" value="HIT/MYND zinc finger-like"/>
    <property type="match status" value="1"/>
</dbReference>
<organism evidence="6 8">
    <name type="scientific">Cercospora beticola</name>
    <name type="common">Sugarbeet leaf spot fungus</name>
    <dbReference type="NCBI Taxonomy" id="122368"/>
    <lineage>
        <taxon>Eukaryota</taxon>
        <taxon>Fungi</taxon>
        <taxon>Dikarya</taxon>
        <taxon>Ascomycota</taxon>
        <taxon>Pezizomycotina</taxon>
        <taxon>Dothideomycetes</taxon>
        <taxon>Dothideomycetidae</taxon>
        <taxon>Mycosphaerellales</taxon>
        <taxon>Mycosphaerellaceae</taxon>
        <taxon>Cercospora</taxon>
    </lineage>
</organism>
<feature type="domain" description="MYND-type" evidence="5">
    <location>
        <begin position="193"/>
        <end position="244"/>
    </location>
</feature>
<evidence type="ECO:0000313" key="6">
    <source>
        <dbReference type="EMBL" id="PIA89177.1"/>
    </source>
</evidence>
<protein>
    <recommendedName>
        <fullName evidence="5">MYND-type domain-containing protein</fullName>
    </recommendedName>
</protein>